<reference evidence="2" key="1">
    <citation type="submission" date="2021-03" db="EMBL/GenBank/DDBJ databases">
        <title>Molecular epidemiology and mechanisms of colistin and carbapenem resistance in Enterobacteriaceae from clinical isolates, the environment and porcine samples in Pretoria, South Africa.</title>
        <authorList>
            <person name="Bogoshi D."/>
            <person name="Mbelle N.M."/>
            <person name="Naidoo V."/>
            <person name="Osei Sekyere J."/>
        </authorList>
    </citation>
    <scope>NUCLEOTIDE SEQUENCE</scope>
    <source>
        <strain evidence="2">C052</strain>
    </source>
</reference>
<feature type="domain" description="Type VI secretion system component TssM1 N-terminal" evidence="1">
    <location>
        <begin position="3"/>
        <end position="107"/>
    </location>
</feature>
<evidence type="ECO:0000259" key="1">
    <source>
        <dbReference type="Pfam" id="PF14331"/>
    </source>
</evidence>
<protein>
    <recommendedName>
        <fullName evidence="1">Type VI secretion system component TssM1 N-terminal domain-containing protein</fullName>
    </recommendedName>
</protein>
<dbReference type="PANTHER" id="PTHR36153:SF5">
    <property type="entry name" value="EXPORTED PROTEIN"/>
    <property type="match status" value="1"/>
</dbReference>
<dbReference type="EMBL" id="JAGETQ010000269">
    <property type="protein sequence ID" value="MBO1916780.1"/>
    <property type="molecule type" value="Genomic_DNA"/>
</dbReference>
<sequence length="132" mass="15094">MNDLFSFVRQIEGLQSHVITLINALLINNEQHNICLRGVYLTSALQIGQIDDVFSQTASVQYHLPTAPLTTWPINDSHPYFTHNLFDQVLFSEPNLAAENQYWVKNTVLVSSHNTGQFCRFNCALEWLESLL</sequence>
<evidence type="ECO:0000313" key="3">
    <source>
        <dbReference type="Proteomes" id="UP000664477"/>
    </source>
</evidence>
<dbReference type="Proteomes" id="UP000664477">
    <property type="component" value="Unassembled WGS sequence"/>
</dbReference>
<dbReference type="AlphaFoldDB" id="A0A939SR99"/>
<name>A0A939SR99_PRORE</name>
<dbReference type="InterPro" id="IPR025743">
    <property type="entry name" value="TssM1_N"/>
</dbReference>
<organism evidence="2 3">
    <name type="scientific">Providencia rettgeri</name>
    <dbReference type="NCBI Taxonomy" id="587"/>
    <lineage>
        <taxon>Bacteria</taxon>
        <taxon>Pseudomonadati</taxon>
        <taxon>Pseudomonadota</taxon>
        <taxon>Gammaproteobacteria</taxon>
        <taxon>Enterobacterales</taxon>
        <taxon>Morganellaceae</taxon>
        <taxon>Providencia</taxon>
    </lineage>
</organism>
<comment type="caution">
    <text evidence="2">The sequence shown here is derived from an EMBL/GenBank/DDBJ whole genome shotgun (WGS) entry which is preliminary data.</text>
</comment>
<accession>A0A939SR99</accession>
<dbReference type="InterPro" id="IPR053156">
    <property type="entry name" value="T6SS_TssM-like"/>
</dbReference>
<dbReference type="PANTHER" id="PTHR36153">
    <property type="entry name" value="INNER MEMBRANE PROTEIN-RELATED"/>
    <property type="match status" value="1"/>
</dbReference>
<dbReference type="Pfam" id="PF14331">
    <property type="entry name" value="IcmF-related_N"/>
    <property type="match status" value="1"/>
</dbReference>
<evidence type="ECO:0000313" key="2">
    <source>
        <dbReference type="EMBL" id="MBO1916780.1"/>
    </source>
</evidence>
<proteinExistence type="predicted"/>
<gene>
    <name evidence="2" type="ORF">J4727_20540</name>
</gene>